<dbReference type="Proteomes" id="UP000189796">
    <property type="component" value="Chromosome I"/>
</dbReference>
<feature type="active site" evidence="6 7">
    <location>
        <position position="134"/>
    </location>
</feature>
<dbReference type="Pfam" id="PF01118">
    <property type="entry name" value="Semialdhyde_dh"/>
    <property type="match status" value="1"/>
</dbReference>
<feature type="domain" description="Semialdehyde dehydrogenase NAD-binding" evidence="8">
    <location>
        <begin position="19"/>
        <end position="123"/>
    </location>
</feature>
<dbReference type="OrthoDB" id="9801289at2"/>
<dbReference type="InterPro" id="IPR050085">
    <property type="entry name" value="AGPR"/>
</dbReference>
<gene>
    <name evidence="6" type="primary">argC</name>
    <name evidence="9" type="ORF">SAMN05443248_3638</name>
</gene>
<keyword evidence="5 6" id="KW-0560">Oxidoreductase</keyword>
<evidence type="ECO:0000313" key="9">
    <source>
        <dbReference type="EMBL" id="SHH08871.1"/>
    </source>
</evidence>
<keyword evidence="4 6" id="KW-0521">NADP</keyword>
<dbReference type="InterPro" id="IPR036291">
    <property type="entry name" value="NAD(P)-bd_dom_sf"/>
</dbReference>
<evidence type="ECO:0000259" key="8">
    <source>
        <dbReference type="SMART" id="SM00859"/>
    </source>
</evidence>
<comment type="pathway">
    <text evidence="6">Amino-acid biosynthesis; L-arginine biosynthesis; N(2)-acetyl-L-ornithine from L-glutamate: step 3/4.</text>
</comment>
<dbReference type="EMBL" id="LT670817">
    <property type="protein sequence ID" value="SHH08871.1"/>
    <property type="molecule type" value="Genomic_DNA"/>
</dbReference>
<evidence type="ECO:0000256" key="4">
    <source>
        <dbReference type="ARBA" id="ARBA00022857"/>
    </source>
</evidence>
<evidence type="ECO:0000256" key="3">
    <source>
        <dbReference type="ARBA" id="ARBA00022605"/>
    </source>
</evidence>
<protein>
    <recommendedName>
        <fullName evidence="6">N-acetyl-gamma-glutamyl-phosphate reductase</fullName>
        <shortName evidence="6">AGPR</shortName>
        <ecNumber evidence="6">1.2.1.38</ecNumber>
    </recommendedName>
    <alternativeName>
        <fullName evidence="6">N-acetyl-glutamate semialdehyde dehydrogenase</fullName>
        <shortName evidence="6">NAGSA dehydrogenase</shortName>
    </alternativeName>
</protein>
<reference evidence="9 10" key="1">
    <citation type="submission" date="2016-11" db="EMBL/GenBank/DDBJ databases">
        <authorList>
            <person name="Jaros S."/>
            <person name="Januszkiewicz K."/>
            <person name="Wedrychowicz H."/>
        </authorList>
    </citation>
    <scope>NUCLEOTIDE SEQUENCE [LARGE SCALE GENOMIC DNA]</scope>
    <source>
        <strain evidence="9 10">GAS138</strain>
    </source>
</reference>
<dbReference type="SUPFAM" id="SSF51735">
    <property type="entry name" value="NAD(P)-binding Rossmann-fold domains"/>
    <property type="match status" value="1"/>
</dbReference>
<dbReference type="SUPFAM" id="SSF55347">
    <property type="entry name" value="Glyceraldehyde-3-phosphate dehydrogenase-like, C-terminal domain"/>
    <property type="match status" value="1"/>
</dbReference>
<keyword evidence="3 6" id="KW-0028">Amino-acid biosynthesis</keyword>
<dbReference type="Gene3D" id="3.40.50.720">
    <property type="entry name" value="NAD(P)-binding Rossmann-like Domain"/>
    <property type="match status" value="1"/>
</dbReference>
<dbReference type="AlphaFoldDB" id="A0A1M5Q4Z4"/>
<evidence type="ECO:0000256" key="1">
    <source>
        <dbReference type="ARBA" id="ARBA00022490"/>
    </source>
</evidence>
<dbReference type="EC" id="1.2.1.38" evidence="6"/>
<sequence>MTLTDTDQPRSIGATTKPTVFVDGGSGTTGLGIQERLGQQSDVAVKGIAEDKRKDVSAKRALMAEVDLVILCLPDDAAKQTVALIDGMGAAAPKVLDASTAFRVAPDWTYGFPELAPDQADKIRAARKVSNPGCYPTGAIALLRPLVDAALLPADYPVTVNAVSGYSGGGKSMIASFEDGSAPAFELYGLGFEHKHLPEMQLYSGLTRRPIFVPSVGNFRQGMLVSVPLQLDTLPGKPGGADLHATLAKRYAGSTHVAVMPFDNAASGSGKLEPEALNETDRLELYVFASDKHHQAVLVARLDNLGKGASGAAVQNMRLMLGFADS</sequence>
<evidence type="ECO:0000256" key="7">
    <source>
        <dbReference type="PROSITE-ProRule" id="PRU10010"/>
    </source>
</evidence>
<dbReference type="GO" id="GO:0003942">
    <property type="term" value="F:N-acetyl-gamma-glutamyl-phosphate reductase activity"/>
    <property type="evidence" value="ECO:0007669"/>
    <property type="project" value="UniProtKB-UniRule"/>
</dbReference>
<dbReference type="RefSeq" id="WP_079602604.1">
    <property type="nucleotide sequence ID" value="NZ_LT670817.1"/>
</dbReference>
<evidence type="ECO:0000256" key="2">
    <source>
        <dbReference type="ARBA" id="ARBA00022571"/>
    </source>
</evidence>
<dbReference type="PANTHER" id="PTHR32338">
    <property type="entry name" value="N-ACETYL-GAMMA-GLUTAMYL-PHOSPHATE REDUCTASE, CHLOROPLASTIC-RELATED-RELATED"/>
    <property type="match status" value="1"/>
</dbReference>
<keyword evidence="1 6" id="KW-0963">Cytoplasm</keyword>
<proteinExistence type="inferred from homology"/>
<evidence type="ECO:0000313" key="10">
    <source>
        <dbReference type="Proteomes" id="UP000189796"/>
    </source>
</evidence>
<comment type="similarity">
    <text evidence="6">Belongs to the NAGSA dehydrogenase family. Type 2 subfamily.</text>
</comment>
<dbReference type="GO" id="GO:0051287">
    <property type="term" value="F:NAD binding"/>
    <property type="evidence" value="ECO:0007669"/>
    <property type="project" value="InterPro"/>
</dbReference>
<keyword evidence="2 6" id="KW-0055">Arginine biosynthesis</keyword>
<dbReference type="Gene3D" id="3.30.360.10">
    <property type="entry name" value="Dihydrodipicolinate Reductase, domain 2"/>
    <property type="match status" value="1"/>
</dbReference>
<dbReference type="InterPro" id="IPR058924">
    <property type="entry name" value="AGPR_dimerisation_dom"/>
</dbReference>
<dbReference type="PANTHER" id="PTHR32338:SF10">
    <property type="entry name" value="N-ACETYL-GAMMA-GLUTAMYL-PHOSPHATE REDUCTASE, CHLOROPLASTIC-RELATED"/>
    <property type="match status" value="1"/>
</dbReference>
<dbReference type="GO" id="GO:0005737">
    <property type="term" value="C:cytoplasm"/>
    <property type="evidence" value="ECO:0007669"/>
    <property type="project" value="UniProtKB-SubCell"/>
</dbReference>
<accession>A0A1M5Q4Z4</accession>
<name>A0A1M5Q4Z4_9BRAD</name>
<dbReference type="PROSITE" id="PS01224">
    <property type="entry name" value="ARGC"/>
    <property type="match status" value="1"/>
</dbReference>
<dbReference type="GO" id="GO:0006526">
    <property type="term" value="P:L-arginine biosynthetic process"/>
    <property type="evidence" value="ECO:0007669"/>
    <property type="project" value="UniProtKB-UniRule"/>
</dbReference>
<dbReference type="HAMAP" id="MF_01110">
    <property type="entry name" value="ArgC_type2"/>
    <property type="match status" value="1"/>
</dbReference>
<organism evidence="9 10">
    <name type="scientific">Bradyrhizobium erythrophlei</name>
    <dbReference type="NCBI Taxonomy" id="1437360"/>
    <lineage>
        <taxon>Bacteria</taxon>
        <taxon>Pseudomonadati</taxon>
        <taxon>Pseudomonadota</taxon>
        <taxon>Alphaproteobacteria</taxon>
        <taxon>Hyphomicrobiales</taxon>
        <taxon>Nitrobacteraceae</taxon>
        <taxon>Bradyrhizobium</taxon>
    </lineage>
</organism>
<dbReference type="Pfam" id="PF22698">
    <property type="entry name" value="Semialdhyde_dhC_1"/>
    <property type="match status" value="1"/>
</dbReference>
<dbReference type="CDD" id="cd23935">
    <property type="entry name" value="AGPR_2_C"/>
    <property type="match status" value="1"/>
</dbReference>
<dbReference type="InterPro" id="IPR000534">
    <property type="entry name" value="Semialdehyde_DH_NAD-bd"/>
</dbReference>
<comment type="subcellular location">
    <subcellularLocation>
        <location evidence="6">Cytoplasm</location>
    </subcellularLocation>
</comment>
<dbReference type="UniPathway" id="UPA00068">
    <property type="reaction ID" value="UER00108"/>
</dbReference>
<comment type="catalytic activity">
    <reaction evidence="6">
        <text>N-acetyl-L-glutamate 5-semialdehyde + phosphate + NADP(+) = N-acetyl-L-glutamyl 5-phosphate + NADPH + H(+)</text>
        <dbReference type="Rhea" id="RHEA:21588"/>
        <dbReference type="ChEBI" id="CHEBI:15378"/>
        <dbReference type="ChEBI" id="CHEBI:29123"/>
        <dbReference type="ChEBI" id="CHEBI:43474"/>
        <dbReference type="ChEBI" id="CHEBI:57783"/>
        <dbReference type="ChEBI" id="CHEBI:57936"/>
        <dbReference type="ChEBI" id="CHEBI:58349"/>
        <dbReference type="EC" id="1.2.1.38"/>
    </reaction>
</comment>
<dbReference type="NCBIfam" id="TIGR01851">
    <property type="entry name" value="argC_other"/>
    <property type="match status" value="1"/>
</dbReference>
<evidence type="ECO:0000256" key="6">
    <source>
        <dbReference type="HAMAP-Rule" id="MF_01110"/>
    </source>
</evidence>
<dbReference type="SMART" id="SM00859">
    <property type="entry name" value="Semialdhyde_dh"/>
    <property type="match status" value="1"/>
</dbReference>
<dbReference type="InterPro" id="IPR023013">
    <property type="entry name" value="AGPR_AS"/>
</dbReference>
<dbReference type="InterPro" id="IPR010136">
    <property type="entry name" value="AGPR_type-2"/>
</dbReference>
<comment type="function">
    <text evidence="6">Catalyzes the NADPH-dependent reduction of N-acetyl-5-glutamyl phosphate to yield N-acetyl-L-glutamate 5-semialdehyde.</text>
</comment>
<evidence type="ECO:0000256" key="5">
    <source>
        <dbReference type="ARBA" id="ARBA00023002"/>
    </source>
</evidence>